<evidence type="ECO:0000313" key="3">
    <source>
        <dbReference type="Proteomes" id="UP000641646"/>
    </source>
</evidence>
<dbReference type="Pfam" id="PF06051">
    <property type="entry name" value="DUF928"/>
    <property type="match status" value="1"/>
</dbReference>
<dbReference type="EMBL" id="JACJPW010000008">
    <property type="protein sequence ID" value="MBD2180408.1"/>
    <property type="molecule type" value="Genomic_DNA"/>
</dbReference>
<dbReference type="InterPro" id="IPR010328">
    <property type="entry name" value="DUF928"/>
</dbReference>
<feature type="region of interest" description="Disordered" evidence="1">
    <location>
        <begin position="51"/>
        <end position="79"/>
    </location>
</feature>
<protein>
    <submittedName>
        <fullName evidence="2">DUF928 domain-containing protein</fullName>
    </submittedName>
</protein>
<sequence>MSSPKNFLPLTIFSLALSSQILLSLGIAKQSQAKFIPSNENHNQLKSLIEINFDPPSDGKPSDTAGGASRSPDGKVCPQDAKANTPWIAPLMPTTTQAKTAAKHPTLFVYMPETSARKVFFTLRDETKKNIYRTMLTITGQAGIVSIKIPDEAPELETGKNYKWYFVVVCGNTVRPDSPGVEGEIRRVEPNPELNSQIQKATPVERAALYNNEGLWYDTIATVAELKRSQPQDTKITTMWEELLKSVGLEAVSKQPLLN</sequence>
<gene>
    <name evidence="2" type="ORF">H6G03_04675</name>
</gene>
<dbReference type="AlphaFoldDB" id="A0A926VBQ1"/>
<reference evidence="2" key="1">
    <citation type="journal article" date="2015" name="ISME J.">
        <title>Draft Genome Sequence of Streptomyces incarnatus NRRL8089, which Produces the Nucleoside Antibiotic Sinefungin.</title>
        <authorList>
            <person name="Oshima K."/>
            <person name="Hattori M."/>
            <person name="Shimizu H."/>
            <person name="Fukuda K."/>
            <person name="Nemoto M."/>
            <person name="Inagaki K."/>
            <person name="Tamura T."/>
        </authorList>
    </citation>
    <scope>NUCLEOTIDE SEQUENCE</scope>
    <source>
        <strain evidence="2">FACHB-1375</strain>
    </source>
</reference>
<evidence type="ECO:0000313" key="2">
    <source>
        <dbReference type="EMBL" id="MBD2180408.1"/>
    </source>
</evidence>
<reference evidence="2" key="2">
    <citation type="submission" date="2020-08" db="EMBL/GenBank/DDBJ databases">
        <authorList>
            <person name="Chen M."/>
            <person name="Teng W."/>
            <person name="Zhao L."/>
            <person name="Hu C."/>
            <person name="Zhou Y."/>
            <person name="Han B."/>
            <person name="Song L."/>
            <person name="Shu W."/>
        </authorList>
    </citation>
    <scope>NUCLEOTIDE SEQUENCE</scope>
    <source>
        <strain evidence="2">FACHB-1375</strain>
    </source>
</reference>
<comment type="caution">
    <text evidence="2">The sequence shown here is derived from an EMBL/GenBank/DDBJ whole genome shotgun (WGS) entry which is preliminary data.</text>
</comment>
<name>A0A926VBQ1_9CYAN</name>
<dbReference type="Proteomes" id="UP000641646">
    <property type="component" value="Unassembled WGS sequence"/>
</dbReference>
<evidence type="ECO:0000256" key="1">
    <source>
        <dbReference type="SAM" id="MobiDB-lite"/>
    </source>
</evidence>
<keyword evidence="3" id="KW-1185">Reference proteome</keyword>
<proteinExistence type="predicted"/>
<organism evidence="2 3">
    <name type="scientific">Aerosakkonema funiforme FACHB-1375</name>
    <dbReference type="NCBI Taxonomy" id="2949571"/>
    <lineage>
        <taxon>Bacteria</taxon>
        <taxon>Bacillati</taxon>
        <taxon>Cyanobacteriota</taxon>
        <taxon>Cyanophyceae</taxon>
        <taxon>Oscillatoriophycideae</taxon>
        <taxon>Aerosakkonematales</taxon>
        <taxon>Aerosakkonemataceae</taxon>
        <taxon>Aerosakkonema</taxon>
    </lineage>
</organism>
<accession>A0A926VBQ1</accession>
<dbReference type="RefSeq" id="WP_190462577.1">
    <property type="nucleotide sequence ID" value="NZ_JACJPW010000008.1"/>
</dbReference>